<dbReference type="SUPFAM" id="SSF52777">
    <property type="entry name" value="CoA-dependent acyltransferases"/>
    <property type="match status" value="1"/>
</dbReference>
<dbReference type="GO" id="GO:0006071">
    <property type="term" value="P:glycerol metabolic process"/>
    <property type="evidence" value="ECO:0007669"/>
    <property type="project" value="UniProtKB-KW"/>
</dbReference>
<dbReference type="GO" id="GO:0071731">
    <property type="term" value="P:response to nitric oxide"/>
    <property type="evidence" value="ECO:0007669"/>
    <property type="project" value="TreeGrafter"/>
</dbReference>
<dbReference type="GO" id="GO:0019432">
    <property type="term" value="P:triglyceride biosynthetic process"/>
    <property type="evidence" value="ECO:0007669"/>
    <property type="project" value="UniProtKB-UniPathway"/>
</dbReference>
<evidence type="ECO:0000256" key="9">
    <source>
        <dbReference type="ARBA" id="ARBA00023315"/>
    </source>
</evidence>
<keyword evidence="8" id="KW-0443">Lipid metabolism</keyword>
<dbReference type="GO" id="GO:0051701">
    <property type="term" value="P:biological process involved in interaction with host"/>
    <property type="evidence" value="ECO:0007669"/>
    <property type="project" value="TreeGrafter"/>
</dbReference>
<feature type="domain" description="O-acyltransferase WSD1-like N-terminal" evidence="11">
    <location>
        <begin position="4"/>
        <end position="259"/>
    </location>
</feature>
<evidence type="ECO:0000256" key="5">
    <source>
        <dbReference type="ARBA" id="ARBA00022516"/>
    </source>
</evidence>
<organism evidence="13 14">
    <name type="scientific">Ferrimonas aestuarii</name>
    <dbReference type="NCBI Taxonomy" id="2569539"/>
    <lineage>
        <taxon>Bacteria</taxon>
        <taxon>Pseudomonadati</taxon>
        <taxon>Pseudomonadota</taxon>
        <taxon>Gammaproteobacteria</taxon>
        <taxon>Alteromonadales</taxon>
        <taxon>Ferrimonadaceae</taxon>
        <taxon>Ferrimonas</taxon>
    </lineage>
</organism>
<keyword evidence="14" id="KW-1185">Reference proteome</keyword>
<dbReference type="GO" id="GO:0001666">
    <property type="term" value="P:response to hypoxia"/>
    <property type="evidence" value="ECO:0007669"/>
    <property type="project" value="TreeGrafter"/>
</dbReference>
<evidence type="ECO:0000256" key="8">
    <source>
        <dbReference type="ARBA" id="ARBA00023098"/>
    </source>
</evidence>
<dbReference type="Pfam" id="PF03007">
    <property type="entry name" value="WS_DGAT_cat"/>
    <property type="match status" value="1"/>
</dbReference>
<dbReference type="InterPro" id="IPR014292">
    <property type="entry name" value="Acyl_transf_WS/DGAT"/>
</dbReference>
<dbReference type="AlphaFoldDB" id="A0A4U1BSX8"/>
<dbReference type="NCBIfam" id="TIGR02946">
    <property type="entry name" value="acyl_WS_DGAT"/>
    <property type="match status" value="1"/>
</dbReference>
<comment type="similarity">
    <text evidence="3">Belongs to the long-chain O-acyltransferase family.</text>
</comment>
<dbReference type="GO" id="GO:0004144">
    <property type="term" value="F:diacylglycerol O-acyltransferase activity"/>
    <property type="evidence" value="ECO:0007669"/>
    <property type="project" value="UniProtKB-EC"/>
</dbReference>
<proteinExistence type="inferred from homology"/>
<gene>
    <name evidence="13" type="ORF">FCL42_00490</name>
</gene>
<accession>A0A4U1BSX8</accession>
<evidence type="ECO:0000259" key="12">
    <source>
        <dbReference type="Pfam" id="PF06974"/>
    </source>
</evidence>
<dbReference type="EC" id="2.3.1.20" evidence="4"/>
<comment type="pathway">
    <text evidence="2">Lipid metabolism.</text>
</comment>
<evidence type="ECO:0000313" key="13">
    <source>
        <dbReference type="EMBL" id="TKB58272.1"/>
    </source>
</evidence>
<dbReference type="Pfam" id="PF06974">
    <property type="entry name" value="WS_DGAT_C"/>
    <property type="match status" value="1"/>
</dbReference>
<dbReference type="UniPathway" id="UPA00282"/>
<evidence type="ECO:0000313" key="14">
    <source>
        <dbReference type="Proteomes" id="UP000305675"/>
    </source>
</evidence>
<dbReference type="PANTHER" id="PTHR31650:SF1">
    <property type="entry name" value="WAX ESTER SYNTHASE_DIACYLGLYCEROL ACYLTRANSFERASE 4-RELATED"/>
    <property type="match status" value="1"/>
</dbReference>
<dbReference type="PANTHER" id="PTHR31650">
    <property type="entry name" value="O-ACYLTRANSFERASE (WSD1-LIKE) FAMILY PROTEIN"/>
    <property type="match status" value="1"/>
</dbReference>
<dbReference type="EMBL" id="SWCJ01000001">
    <property type="protein sequence ID" value="TKB58272.1"/>
    <property type="molecule type" value="Genomic_DNA"/>
</dbReference>
<comment type="caution">
    <text evidence="13">The sequence shown here is derived from an EMBL/GenBank/DDBJ whole genome shotgun (WGS) entry which is preliminary data.</text>
</comment>
<evidence type="ECO:0000256" key="4">
    <source>
        <dbReference type="ARBA" id="ARBA00013244"/>
    </source>
</evidence>
<evidence type="ECO:0000259" key="11">
    <source>
        <dbReference type="Pfam" id="PF03007"/>
    </source>
</evidence>
<protein>
    <recommendedName>
        <fullName evidence="4">diacylglycerol O-acyltransferase</fullName>
        <ecNumber evidence="4">2.3.1.20</ecNumber>
    </recommendedName>
</protein>
<dbReference type="InterPro" id="IPR009721">
    <property type="entry name" value="O-acyltransferase_WSD1_C"/>
</dbReference>
<comment type="pathway">
    <text evidence="1">Glycerolipid metabolism; triacylglycerol biosynthesis.</text>
</comment>
<evidence type="ECO:0000256" key="3">
    <source>
        <dbReference type="ARBA" id="ARBA00009587"/>
    </source>
</evidence>
<keyword evidence="9 13" id="KW-0012">Acyltransferase</keyword>
<evidence type="ECO:0000256" key="1">
    <source>
        <dbReference type="ARBA" id="ARBA00004771"/>
    </source>
</evidence>
<keyword evidence="6 13" id="KW-0808">Transferase</keyword>
<name>A0A4U1BSX8_9GAMM</name>
<dbReference type="OrthoDB" id="9810950at2"/>
<evidence type="ECO:0000256" key="10">
    <source>
        <dbReference type="ARBA" id="ARBA00048109"/>
    </source>
</evidence>
<evidence type="ECO:0000256" key="7">
    <source>
        <dbReference type="ARBA" id="ARBA00022798"/>
    </source>
</evidence>
<evidence type="ECO:0000256" key="2">
    <source>
        <dbReference type="ARBA" id="ARBA00005189"/>
    </source>
</evidence>
<dbReference type="InterPro" id="IPR004255">
    <property type="entry name" value="O-acyltransferase_WSD1_N"/>
</dbReference>
<dbReference type="Proteomes" id="UP000305675">
    <property type="component" value="Unassembled WGS sequence"/>
</dbReference>
<evidence type="ECO:0000256" key="6">
    <source>
        <dbReference type="ARBA" id="ARBA00022679"/>
    </source>
</evidence>
<keyword evidence="5" id="KW-0444">Lipid biosynthesis</keyword>
<dbReference type="RefSeq" id="WP_136861420.1">
    <property type="nucleotide sequence ID" value="NZ_SWCJ01000001.1"/>
</dbReference>
<comment type="catalytic activity">
    <reaction evidence="10">
        <text>an acyl-CoA + a 1,2-diacyl-sn-glycerol = a triacyl-sn-glycerol + CoA</text>
        <dbReference type="Rhea" id="RHEA:10868"/>
        <dbReference type="ChEBI" id="CHEBI:17815"/>
        <dbReference type="ChEBI" id="CHEBI:57287"/>
        <dbReference type="ChEBI" id="CHEBI:58342"/>
        <dbReference type="ChEBI" id="CHEBI:64615"/>
        <dbReference type="EC" id="2.3.1.20"/>
    </reaction>
</comment>
<keyword evidence="7" id="KW-0319">Glycerol metabolism</keyword>
<feature type="domain" description="O-acyltransferase WSD1 C-terminal" evidence="12">
    <location>
        <begin position="299"/>
        <end position="443"/>
    </location>
</feature>
<dbReference type="GO" id="GO:0005886">
    <property type="term" value="C:plasma membrane"/>
    <property type="evidence" value="ECO:0007669"/>
    <property type="project" value="TreeGrafter"/>
</dbReference>
<reference evidence="13 14" key="1">
    <citation type="submission" date="2019-04" db="EMBL/GenBank/DDBJ databases">
        <authorList>
            <person name="Hwang J.C."/>
        </authorList>
    </citation>
    <scope>NUCLEOTIDE SEQUENCE [LARGE SCALE GENOMIC DNA]</scope>
    <source>
        <strain evidence="13 14">IMCC35002</strain>
    </source>
</reference>
<sequence>MSRLSLIDACFTLFETPTTPMHVGGLLILKSQRQHFANELFDTLLQHQDFCSPFDQLIKQSPASWPRWQRARQVRIENHIHLHSIGDNHDVHALVSQLHSGQLDRRKPLWEVHIIDDAPRQRVGLYIKIHHAYADGVKLSHMLNTMLGTEANAERVPAFWENNFKSRGGGRAPVKQVIDFANALYHQIQELPNLAKLTGKLLSRTLYPSISKLPIPFTAEKTLFNQRPKQSRVIAQGTLPIKSIKRIGQYTGASVNEVVLTVCDAALHQYLIDHKRPSNKPLVAIMPVNMKQDATEKDNLFSPALIELGRRNHQPTERLKEVMISSRQIKHEAKTFSPTAFMNLSIATNALVMLIGFFKLDKHLPTACNLVISNVPGPKDQRYFMDAEIESITPYSVLLPDQALNITLFSYQDQLHVGVTACDDALADADLLVPYITKALTALELDLLSVTLQKVEQQLEQGSLTTH</sequence>
<dbReference type="InterPro" id="IPR045034">
    <property type="entry name" value="O-acyltransferase_WSD1-like"/>
</dbReference>